<dbReference type="Proteomes" id="UP001497497">
    <property type="component" value="Unassembled WGS sequence"/>
</dbReference>
<dbReference type="EMBL" id="CAXITT010000483">
    <property type="protein sequence ID" value="CAL1542407.1"/>
    <property type="molecule type" value="Genomic_DNA"/>
</dbReference>
<evidence type="ECO:0000313" key="2">
    <source>
        <dbReference type="EMBL" id="CAL1542407.1"/>
    </source>
</evidence>
<sequence length="127" mass="14095">MLSNAMAFYGCMALLFIVCVKTDTNPPRIAENCQERIDECKKMATNDAEILFNQIDIAKCFSSFVCKESEDGLRIKAMFDYGRTISMEGDELYQDGFVRTGSSSLAVIISVSYKTLIISSVTAFLLA</sequence>
<evidence type="ECO:0000313" key="3">
    <source>
        <dbReference type="Proteomes" id="UP001497497"/>
    </source>
</evidence>
<name>A0AAV2I6Q7_LYMST</name>
<dbReference type="AlphaFoldDB" id="A0AAV2I6Q7"/>
<feature type="signal peptide" evidence="1">
    <location>
        <begin position="1"/>
        <end position="22"/>
    </location>
</feature>
<reference evidence="2 3" key="1">
    <citation type="submission" date="2024-04" db="EMBL/GenBank/DDBJ databases">
        <authorList>
            <consortium name="Genoscope - CEA"/>
            <person name="William W."/>
        </authorList>
    </citation>
    <scope>NUCLEOTIDE SEQUENCE [LARGE SCALE GENOMIC DNA]</scope>
</reference>
<keyword evidence="1" id="KW-0732">Signal</keyword>
<accession>A0AAV2I6Q7</accession>
<organism evidence="2 3">
    <name type="scientific">Lymnaea stagnalis</name>
    <name type="common">Great pond snail</name>
    <name type="synonym">Helix stagnalis</name>
    <dbReference type="NCBI Taxonomy" id="6523"/>
    <lineage>
        <taxon>Eukaryota</taxon>
        <taxon>Metazoa</taxon>
        <taxon>Spiralia</taxon>
        <taxon>Lophotrochozoa</taxon>
        <taxon>Mollusca</taxon>
        <taxon>Gastropoda</taxon>
        <taxon>Heterobranchia</taxon>
        <taxon>Euthyneura</taxon>
        <taxon>Panpulmonata</taxon>
        <taxon>Hygrophila</taxon>
        <taxon>Lymnaeoidea</taxon>
        <taxon>Lymnaeidae</taxon>
        <taxon>Lymnaea</taxon>
    </lineage>
</organism>
<evidence type="ECO:0000256" key="1">
    <source>
        <dbReference type="SAM" id="SignalP"/>
    </source>
</evidence>
<gene>
    <name evidence="2" type="ORF">GSLYS_00016001001</name>
</gene>
<proteinExistence type="predicted"/>
<feature type="chain" id="PRO_5043550676" evidence="1">
    <location>
        <begin position="23"/>
        <end position="127"/>
    </location>
</feature>
<protein>
    <submittedName>
        <fullName evidence="2">Uncharacterized protein</fullName>
    </submittedName>
</protein>
<comment type="caution">
    <text evidence="2">The sequence shown here is derived from an EMBL/GenBank/DDBJ whole genome shotgun (WGS) entry which is preliminary data.</text>
</comment>
<keyword evidence="3" id="KW-1185">Reference proteome</keyword>